<dbReference type="EMBL" id="JBFNQN010000012">
    <property type="protein sequence ID" value="MEW9266515.1"/>
    <property type="molecule type" value="Genomic_DNA"/>
</dbReference>
<proteinExistence type="predicted"/>
<dbReference type="InterPro" id="IPR029058">
    <property type="entry name" value="AB_hydrolase_fold"/>
</dbReference>
<dbReference type="PANTHER" id="PTHR48081">
    <property type="entry name" value="AB HYDROLASE SUPERFAMILY PROTEIN C4A8.06C"/>
    <property type="match status" value="1"/>
</dbReference>
<evidence type="ECO:0000313" key="3">
    <source>
        <dbReference type="EMBL" id="MEW9266515.1"/>
    </source>
</evidence>
<dbReference type="InterPro" id="IPR013094">
    <property type="entry name" value="AB_hydrolase_3"/>
</dbReference>
<keyword evidence="4" id="KW-1185">Reference proteome</keyword>
<evidence type="ECO:0000313" key="4">
    <source>
        <dbReference type="Proteomes" id="UP001555826"/>
    </source>
</evidence>
<dbReference type="Proteomes" id="UP001555826">
    <property type="component" value="Unassembled WGS sequence"/>
</dbReference>
<dbReference type="RefSeq" id="WP_367639654.1">
    <property type="nucleotide sequence ID" value="NZ_JBFNQN010000012.1"/>
</dbReference>
<dbReference type="Gene3D" id="3.40.50.1820">
    <property type="entry name" value="alpha/beta hydrolase"/>
    <property type="match status" value="1"/>
</dbReference>
<dbReference type="SUPFAM" id="SSF53474">
    <property type="entry name" value="alpha/beta-Hydrolases"/>
    <property type="match status" value="1"/>
</dbReference>
<accession>A0ABV3PAI4</accession>
<evidence type="ECO:0000259" key="2">
    <source>
        <dbReference type="Pfam" id="PF07859"/>
    </source>
</evidence>
<evidence type="ECO:0000256" key="1">
    <source>
        <dbReference type="ARBA" id="ARBA00022801"/>
    </source>
</evidence>
<sequence>MSVRWEDLAAESRAFYARRGPRRGPSSAPELHTARERMPPPVAAVPPARPAVVHALGREVPVRVHVPTSRPVAGVHLEVHGGGFVIGSAAHDDVRCRALAEATGLVVVGVEHRLAPEHPWPAAPDDVETAARWLVDVAVDRFETDRLTVGGFSSGATLALGTSLRLRDAGVDAFSGAALQFGTYDLSGTTPAGRLIADEFFLGAYLGPGTDRTRPDVSPVLADLTRLPPVLLVVGADDVLLADNRAMAERIAAAGGSVELSVYPASPHGFTGHDTSMAAAARADVAAWLGSLR</sequence>
<dbReference type="GO" id="GO:0016787">
    <property type="term" value="F:hydrolase activity"/>
    <property type="evidence" value="ECO:0007669"/>
    <property type="project" value="UniProtKB-KW"/>
</dbReference>
<dbReference type="Pfam" id="PF07859">
    <property type="entry name" value="Abhydrolase_3"/>
    <property type="match status" value="1"/>
</dbReference>
<reference evidence="3 4" key="1">
    <citation type="submission" date="2024-07" db="EMBL/GenBank/DDBJ databases">
        <authorList>
            <person name="Thanompreechachai J."/>
            <person name="Duangmal K."/>
        </authorList>
    </citation>
    <scope>NUCLEOTIDE SEQUENCE [LARGE SCALE GENOMIC DNA]</scope>
    <source>
        <strain evidence="3 4">KCTC 19886</strain>
    </source>
</reference>
<organism evidence="3 4">
    <name type="scientific">Kineococcus endophyticus</name>
    <dbReference type="NCBI Taxonomy" id="1181883"/>
    <lineage>
        <taxon>Bacteria</taxon>
        <taxon>Bacillati</taxon>
        <taxon>Actinomycetota</taxon>
        <taxon>Actinomycetes</taxon>
        <taxon>Kineosporiales</taxon>
        <taxon>Kineosporiaceae</taxon>
        <taxon>Kineococcus</taxon>
    </lineage>
</organism>
<dbReference type="PANTHER" id="PTHR48081:SF8">
    <property type="entry name" value="ALPHA_BETA HYDROLASE FOLD-3 DOMAIN-CONTAINING PROTEIN-RELATED"/>
    <property type="match status" value="1"/>
</dbReference>
<name>A0ABV3PAI4_9ACTN</name>
<comment type="caution">
    <text evidence="3">The sequence shown here is derived from an EMBL/GenBank/DDBJ whole genome shotgun (WGS) entry which is preliminary data.</text>
</comment>
<dbReference type="InterPro" id="IPR050300">
    <property type="entry name" value="GDXG_lipolytic_enzyme"/>
</dbReference>
<protein>
    <submittedName>
        <fullName evidence="3">Alpha/beta hydrolase</fullName>
    </submittedName>
</protein>
<gene>
    <name evidence="3" type="ORF">AB1207_17325</name>
</gene>
<feature type="domain" description="Alpha/beta hydrolase fold-3" evidence="2">
    <location>
        <begin position="78"/>
        <end position="271"/>
    </location>
</feature>
<keyword evidence="1 3" id="KW-0378">Hydrolase</keyword>